<reference evidence="1" key="1">
    <citation type="submission" date="2019-08" db="EMBL/GenBank/DDBJ databases">
        <authorList>
            <person name="Kucharzyk K."/>
            <person name="Murdoch R.W."/>
            <person name="Higgins S."/>
            <person name="Loffler F."/>
        </authorList>
    </citation>
    <scope>NUCLEOTIDE SEQUENCE</scope>
</reference>
<comment type="caution">
    <text evidence="1">The sequence shown here is derived from an EMBL/GenBank/DDBJ whole genome shotgun (WGS) entry which is preliminary data.</text>
</comment>
<dbReference type="InterPro" id="IPR025348">
    <property type="entry name" value="DUF4252"/>
</dbReference>
<sequence>MRKIFLVLFTLFLATSTFANDFITRFLKECVETERPVSNVNIGKAMLNKMASNTSDEELKTTFRELNSIRIITTENKADSKFYFEKAKEMASSEFTDYKEVVSVNERRSKINILMKKTDEKTQDLILMALDDDSKLTIITVSGNIDFNSISKISDSLRKGEAEEPVLEKGNEKNN</sequence>
<protein>
    <recommendedName>
        <fullName evidence="2">DUF4252 domain-containing protein</fullName>
    </recommendedName>
</protein>
<organism evidence="1">
    <name type="scientific">bioreactor metagenome</name>
    <dbReference type="NCBI Taxonomy" id="1076179"/>
    <lineage>
        <taxon>unclassified sequences</taxon>
        <taxon>metagenomes</taxon>
        <taxon>ecological metagenomes</taxon>
    </lineage>
</organism>
<gene>
    <name evidence="1" type="ORF">SDC9_68123</name>
</gene>
<proteinExistence type="predicted"/>
<dbReference type="EMBL" id="VSSQ01003644">
    <property type="protein sequence ID" value="MPM21678.1"/>
    <property type="molecule type" value="Genomic_DNA"/>
</dbReference>
<name>A0A644Y0X7_9ZZZZ</name>
<accession>A0A644Y0X7</accession>
<evidence type="ECO:0008006" key="2">
    <source>
        <dbReference type="Google" id="ProtNLM"/>
    </source>
</evidence>
<evidence type="ECO:0000313" key="1">
    <source>
        <dbReference type="EMBL" id="MPM21678.1"/>
    </source>
</evidence>
<dbReference type="Pfam" id="PF14060">
    <property type="entry name" value="DUF4252"/>
    <property type="match status" value="1"/>
</dbReference>
<dbReference type="AlphaFoldDB" id="A0A644Y0X7"/>